<keyword evidence="2" id="KW-1185">Reference proteome</keyword>
<name>A0A8J3KF14_9ACTN</name>
<dbReference type="RefSeq" id="WP_120316815.1">
    <property type="nucleotide sequence ID" value="NZ_BONH01000047.1"/>
</dbReference>
<reference evidence="1 2" key="1">
    <citation type="submission" date="2021-01" db="EMBL/GenBank/DDBJ databases">
        <title>Whole genome shotgun sequence of Catellatospora citrea NBRC 14495.</title>
        <authorList>
            <person name="Komaki H."/>
            <person name="Tamura T."/>
        </authorList>
    </citation>
    <scope>NUCLEOTIDE SEQUENCE [LARGE SCALE GENOMIC DNA]</scope>
    <source>
        <strain evidence="1 2">NBRC 14495</strain>
    </source>
</reference>
<organism evidence="1 2">
    <name type="scientific">Catellatospora citrea</name>
    <dbReference type="NCBI Taxonomy" id="53366"/>
    <lineage>
        <taxon>Bacteria</taxon>
        <taxon>Bacillati</taxon>
        <taxon>Actinomycetota</taxon>
        <taxon>Actinomycetes</taxon>
        <taxon>Micromonosporales</taxon>
        <taxon>Micromonosporaceae</taxon>
        <taxon>Catellatospora</taxon>
    </lineage>
</organism>
<dbReference type="EMBL" id="BONH01000047">
    <property type="protein sequence ID" value="GIG02052.1"/>
    <property type="molecule type" value="Genomic_DNA"/>
</dbReference>
<proteinExistence type="predicted"/>
<dbReference type="Proteomes" id="UP000659904">
    <property type="component" value="Unassembled WGS sequence"/>
</dbReference>
<protein>
    <submittedName>
        <fullName evidence="1">Uncharacterized protein</fullName>
    </submittedName>
</protein>
<accession>A0A8J3KF14</accession>
<dbReference type="AlphaFoldDB" id="A0A8J3KF14"/>
<evidence type="ECO:0000313" key="1">
    <source>
        <dbReference type="EMBL" id="GIG02052.1"/>
    </source>
</evidence>
<sequence>MFLTDHALRRIAASTNEVLPDQLWRFDTAAEDAVGDLARLLHKTAREYNATVAYLDSAVPHLTVRPALRTAGQREAVYGMLAAIERHDLLSSVLIDAYTAWRRHRTVGGGNEQHLLVYPGDPAHGVITLSRTSPRFWRATADTEAAKAFDVPYAGRIVGLIGETPEGRYEATACSDLAHAESGSPMAYRLPDRDDLTTACRSLLRWWQLRHSAAWRSRTPDQLEPAELGQLAA</sequence>
<evidence type="ECO:0000313" key="2">
    <source>
        <dbReference type="Proteomes" id="UP000659904"/>
    </source>
</evidence>
<gene>
    <name evidence="1" type="ORF">Cci01nite_71450</name>
</gene>
<comment type="caution">
    <text evidence="1">The sequence shown here is derived from an EMBL/GenBank/DDBJ whole genome shotgun (WGS) entry which is preliminary data.</text>
</comment>